<sequence>MAVDLFSEASPRYSFSHDINQPGLAPTRSDPGQLDTGFDFEFGVSDSSAQESSSADELFSQGILLPSQIRRKSAPASKQPINKQPELPAMPLLGSEEKSQPKTSSFWSFQRSSSLSCDAECKKGLLPRSNSTGSVPNSKKSMQNKDKAAAINSSKHPPLPKSSSTSSSSSSSSYYHQKLQHSKGYYGGGGSYGPGGPRTSSVLNVPPPYISNTNLFGLGSLFRNGKDRKPKK</sequence>
<feature type="compositionally biased region" description="Low complexity" evidence="1">
    <location>
        <begin position="45"/>
        <end position="57"/>
    </location>
</feature>
<organism evidence="2 3">
    <name type="scientific">Kalanchoe fedtschenkoi</name>
    <name type="common">Lavender scallops</name>
    <name type="synonym">South American air plant</name>
    <dbReference type="NCBI Taxonomy" id="63787"/>
    <lineage>
        <taxon>Eukaryota</taxon>
        <taxon>Viridiplantae</taxon>
        <taxon>Streptophyta</taxon>
        <taxon>Embryophyta</taxon>
        <taxon>Tracheophyta</taxon>
        <taxon>Spermatophyta</taxon>
        <taxon>Magnoliopsida</taxon>
        <taxon>eudicotyledons</taxon>
        <taxon>Gunneridae</taxon>
        <taxon>Pentapetalae</taxon>
        <taxon>Saxifragales</taxon>
        <taxon>Crassulaceae</taxon>
        <taxon>Kalanchoe</taxon>
    </lineage>
</organism>
<feature type="region of interest" description="Disordered" evidence="1">
    <location>
        <begin position="1"/>
        <end position="107"/>
    </location>
</feature>
<feature type="compositionally biased region" description="Low complexity" evidence="1">
    <location>
        <begin position="153"/>
        <end position="177"/>
    </location>
</feature>
<dbReference type="OMA" id="PNSKKQG"/>
<evidence type="ECO:0000256" key="1">
    <source>
        <dbReference type="SAM" id="MobiDB-lite"/>
    </source>
</evidence>
<feature type="region of interest" description="Disordered" evidence="1">
    <location>
        <begin position="123"/>
        <end position="205"/>
    </location>
</feature>
<accession>A0A7N0ZR52</accession>
<dbReference type="EnsemblPlants" id="Kaladp0018s0005.1.v1.1">
    <property type="protein sequence ID" value="Kaladp0018s0005.1.v1.1.CDS.1"/>
    <property type="gene ID" value="Kaladp0018s0005.v1.1"/>
</dbReference>
<protein>
    <submittedName>
        <fullName evidence="2">Uncharacterized protein</fullName>
    </submittedName>
</protein>
<dbReference type="Proteomes" id="UP000594263">
    <property type="component" value="Unplaced"/>
</dbReference>
<proteinExistence type="predicted"/>
<dbReference type="PANTHER" id="PTHR36757:SF1">
    <property type="entry name" value="GENOME ASSEMBLY, CHROMOSOME: A04"/>
    <property type="match status" value="1"/>
</dbReference>
<dbReference type="PANTHER" id="PTHR36757">
    <property type="entry name" value="BNAANNG22500D PROTEIN"/>
    <property type="match status" value="1"/>
</dbReference>
<keyword evidence="3" id="KW-1185">Reference proteome</keyword>
<name>A0A7N0ZR52_KALFE</name>
<evidence type="ECO:0000313" key="3">
    <source>
        <dbReference type="Proteomes" id="UP000594263"/>
    </source>
</evidence>
<reference evidence="2" key="1">
    <citation type="submission" date="2021-01" db="UniProtKB">
        <authorList>
            <consortium name="EnsemblPlants"/>
        </authorList>
    </citation>
    <scope>IDENTIFICATION</scope>
</reference>
<dbReference type="Gramene" id="Kaladp0018s0005.1.v1.1">
    <property type="protein sequence ID" value="Kaladp0018s0005.1.v1.1.CDS.1"/>
    <property type="gene ID" value="Kaladp0018s0005.v1.1"/>
</dbReference>
<dbReference type="AlphaFoldDB" id="A0A7N0ZR52"/>
<feature type="compositionally biased region" description="Polar residues" evidence="1">
    <location>
        <begin position="128"/>
        <end position="141"/>
    </location>
</feature>
<evidence type="ECO:0000313" key="2">
    <source>
        <dbReference type="EnsemblPlants" id="Kaladp0018s0005.1.v1.1.CDS.1"/>
    </source>
</evidence>
<feature type="compositionally biased region" description="Gly residues" evidence="1">
    <location>
        <begin position="185"/>
        <end position="196"/>
    </location>
</feature>